<protein>
    <submittedName>
        <fullName evidence="1">Uncharacterized protein</fullName>
    </submittedName>
</protein>
<proteinExistence type="predicted"/>
<reference evidence="1" key="1">
    <citation type="submission" date="2020-12" db="EMBL/GenBank/DDBJ databases">
        <title>Metabolic potential, ecology and presence of endohyphal bacteria is reflected in genomic diversity of Mucoromycotina.</title>
        <authorList>
            <person name="Muszewska A."/>
            <person name="Okrasinska A."/>
            <person name="Steczkiewicz K."/>
            <person name="Drgas O."/>
            <person name="Orlowska M."/>
            <person name="Perlinska-Lenart U."/>
            <person name="Aleksandrzak-Piekarczyk T."/>
            <person name="Szatraj K."/>
            <person name="Zielenkiewicz U."/>
            <person name="Pilsyk S."/>
            <person name="Malc E."/>
            <person name="Mieczkowski P."/>
            <person name="Kruszewska J.S."/>
            <person name="Biernat P."/>
            <person name="Pawlowska J."/>
        </authorList>
    </citation>
    <scope>NUCLEOTIDE SEQUENCE</scope>
    <source>
        <strain evidence="1">WA0000017839</strain>
    </source>
</reference>
<dbReference type="EMBL" id="JAEPRD010000176">
    <property type="protein sequence ID" value="KAG2195209.1"/>
    <property type="molecule type" value="Genomic_DNA"/>
</dbReference>
<keyword evidence="2" id="KW-1185">Reference proteome</keyword>
<dbReference type="Proteomes" id="UP000603453">
    <property type="component" value="Unassembled WGS sequence"/>
</dbReference>
<name>A0A8H7QM49_9FUNG</name>
<gene>
    <name evidence="1" type="ORF">INT47_006740</name>
</gene>
<dbReference type="AlphaFoldDB" id="A0A8H7QM49"/>
<evidence type="ECO:0000313" key="2">
    <source>
        <dbReference type="Proteomes" id="UP000603453"/>
    </source>
</evidence>
<accession>A0A8H7QM49</accession>
<organism evidence="1 2">
    <name type="scientific">Mucor saturninus</name>
    <dbReference type="NCBI Taxonomy" id="64648"/>
    <lineage>
        <taxon>Eukaryota</taxon>
        <taxon>Fungi</taxon>
        <taxon>Fungi incertae sedis</taxon>
        <taxon>Mucoromycota</taxon>
        <taxon>Mucoromycotina</taxon>
        <taxon>Mucoromycetes</taxon>
        <taxon>Mucorales</taxon>
        <taxon>Mucorineae</taxon>
        <taxon>Mucoraceae</taxon>
        <taxon>Mucor</taxon>
    </lineage>
</organism>
<comment type="caution">
    <text evidence="1">The sequence shown here is derived from an EMBL/GenBank/DDBJ whole genome shotgun (WGS) entry which is preliminary data.</text>
</comment>
<evidence type="ECO:0000313" key="1">
    <source>
        <dbReference type="EMBL" id="KAG2195209.1"/>
    </source>
</evidence>
<sequence length="236" mass="27682">MSSSNIFLKAEFPEIIIPRDVVKNITNNLWDCRQSTDEQMARANMALIERNHSLCYDEFYAGVVAGLEYETEYYQDMKNELVERVNMFLNAQYLDEDLATRVVEYYVTDIWAVLKTSKNYINTDRVVLHDFENTSSIFNKATVNNNNEPRVTLRRSTADTCRKYFRFVFPVPTLRIVDVAETYVDGVAFGTIRHVLLRHAYVYFMANMFTVGREAEARAFHDILERRFFATLRIMP</sequence>